<organism evidence="4 5">
    <name type="scientific">Pseudacidovorax intermedius</name>
    <dbReference type="NCBI Taxonomy" id="433924"/>
    <lineage>
        <taxon>Bacteria</taxon>
        <taxon>Pseudomonadati</taxon>
        <taxon>Pseudomonadota</taxon>
        <taxon>Betaproteobacteria</taxon>
        <taxon>Burkholderiales</taxon>
        <taxon>Comamonadaceae</taxon>
        <taxon>Pseudacidovorax</taxon>
    </lineage>
</organism>
<dbReference type="Gene3D" id="1.20.120.450">
    <property type="entry name" value="dinb family like domain"/>
    <property type="match status" value="1"/>
</dbReference>
<evidence type="ECO:0000256" key="3">
    <source>
        <dbReference type="PIRSR" id="PIRSR607837-1"/>
    </source>
</evidence>
<comment type="caution">
    <text evidence="4">The sequence shown here is derived from an EMBL/GenBank/DDBJ whole genome shotgun (WGS) entry which is preliminary data.</text>
</comment>
<dbReference type="Proteomes" id="UP000072741">
    <property type="component" value="Unassembled WGS sequence"/>
</dbReference>
<dbReference type="GO" id="GO:0046872">
    <property type="term" value="F:metal ion binding"/>
    <property type="evidence" value="ECO:0007669"/>
    <property type="project" value="UniProtKB-KW"/>
</dbReference>
<dbReference type="AlphaFoldDB" id="A0A147H3M6"/>
<sequence>MDALPLLRALFHHQVWAHGELFDAVALLDPRMHPDEREAALRLLGHVHVVARIFEAHLQGLPHGYDADNTPQTAELDALRSAMAASDRWYLDHLASATPGQLARRRTFVFTDGDPGCMSGAEMLLHVATHGTYHRAEVGRILRDAGIVPPWDTFAVHLHATQPARRRQALDATHTA</sequence>
<dbReference type="SUPFAM" id="SSF109854">
    <property type="entry name" value="DinB/YfiT-like putative metalloenzymes"/>
    <property type="match status" value="1"/>
</dbReference>
<evidence type="ECO:0000256" key="2">
    <source>
        <dbReference type="ARBA" id="ARBA00022723"/>
    </source>
</evidence>
<dbReference type="InterPro" id="IPR034660">
    <property type="entry name" value="DinB/YfiT-like"/>
</dbReference>
<keyword evidence="2 3" id="KW-0479">Metal-binding</keyword>
<evidence type="ECO:0000256" key="1">
    <source>
        <dbReference type="ARBA" id="ARBA00008635"/>
    </source>
</evidence>
<feature type="binding site" evidence="3">
    <location>
        <position position="130"/>
    </location>
    <ligand>
        <name>a divalent metal cation</name>
        <dbReference type="ChEBI" id="CHEBI:60240"/>
    </ligand>
</feature>
<protein>
    <submittedName>
        <fullName evidence="4">Damage-inducible protein DinB</fullName>
    </submittedName>
</protein>
<dbReference type="OrthoDB" id="9807509at2"/>
<proteinExistence type="inferred from homology"/>
<dbReference type="InterPro" id="IPR007837">
    <property type="entry name" value="DinB"/>
</dbReference>
<feature type="binding site" evidence="3">
    <location>
        <position position="134"/>
    </location>
    <ligand>
        <name>a divalent metal cation</name>
        <dbReference type="ChEBI" id="CHEBI:60240"/>
    </ligand>
</feature>
<keyword evidence="5" id="KW-1185">Reference proteome</keyword>
<name>A0A147H3M6_9BURK</name>
<evidence type="ECO:0000313" key="5">
    <source>
        <dbReference type="Proteomes" id="UP000072741"/>
    </source>
</evidence>
<dbReference type="PANTHER" id="PTHR37302:SF1">
    <property type="entry name" value="PROTEIN DINB"/>
    <property type="match status" value="1"/>
</dbReference>
<dbReference type="PANTHER" id="PTHR37302">
    <property type="entry name" value="SLR1116 PROTEIN"/>
    <property type="match status" value="1"/>
</dbReference>
<dbReference type="Pfam" id="PF05163">
    <property type="entry name" value="DinB"/>
    <property type="match status" value="1"/>
</dbReference>
<accession>A0A147H3M6</accession>
<evidence type="ECO:0000313" key="4">
    <source>
        <dbReference type="EMBL" id="KTT24541.1"/>
    </source>
</evidence>
<gene>
    <name evidence="4" type="ORF">NS331_06125</name>
</gene>
<feature type="binding site" evidence="3">
    <location>
        <position position="46"/>
    </location>
    <ligand>
        <name>a divalent metal cation</name>
        <dbReference type="ChEBI" id="CHEBI:60240"/>
    </ligand>
</feature>
<reference evidence="4 5" key="1">
    <citation type="journal article" date="2016" name="Front. Microbiol.">
        <title>Genomic Resource of Rice Seed Associated Bacteria.</title>
        <authorList>
            <person name="Midha S."/>
            <person name="Bansal K."/>
            <person name="Sharma S."/>
            <person name="Kumar N."/>
            <person name="Patil P.P."/>
            <person name="Chaudhry V."/>
            <person name="Patil P.B."/>
        </authorList>
    </citation>
    <scope>NUCLEOTIDE SEQUENCE [LARGE SCALE GENOMIC DNA]</scope>
    <source>
        <strain evidence="4 5">NS331</strain>
    </source>
</reference>
<dbReference type="RefSeq" id="WP_058641120.1">
    <property type="nucleotide sequence ID" value="NZ_LDSL01000040.1"/>
</dbReference>
<comment type="similarity">
    <text evidence="1">Belongs to the DinB family.</text>
</comment>
<dbReference type="EMBL" id="LDSL01000040">
    <property type="protein sequence ID" value="KTT24541.1"/>
    <property type="molecule type" value="Genomic_DNA"/>
</dbReference>